<comment type="caution">
    <text evidence="1">The sequence shown here is derived from an EMBL/GenBank/DDBJ whole genome shotgun (WGS) entry which is preliminary data.</text>
</comment>
<dbReference type="EMBL" id="LXQA010221521">
    <property type="protein sequence ID" value="MCI35240.1"/>
    <property type="molecule type" value="Genomic_DNA"/>
</dbReference>
<evidence type="ECO:0000313" key="1">
    <source>
        <dbReference type="EMBL" id="MCI35240.1"/>
    </source>
</evidence>
<proteinExistence type="predicted"/>
<keyword evidence="2" id="KW-1185">Reference proteome</keyword>
<accession>A0A392RHH7</accession>
<reference evidence="1 2" key="1">
    <citation type="journal article" date="2018" name="Front. Plant Sci.">
        <title>Red Clover (Trifolium pratense) and Zigzag Clover (T. medium) - A Picture of Genomic Similarities and Differences.</title>
        <authorList>
            <person name="Dluhosova J."/>
            <person name="Istvanek J."/>
            <person name="Nedelnik J."/>
            <person name="Repkova J."/>
        </authorList>
    </citation>
    <scope>NUCLEOTIDE SEQUENCE [LARGE SCALE GENOMIC DNA]</scope>
    <source>
        <strain evidence="2">cv. 10/8</strain>
        <tissue evidence="1">Leaf</tissue>
    </source>
</reference>
<dbReference type="AlphaFoldDB" id="A0A392RHH7"/>
<name>A0A392RHH7_9FABA</name>
<evidence type="ECO:0000313" key="2">
    <source>
        <dbReference type="Proteomes" id="UP000265520"/>
    </source>
</evidence>
<organism evidence="1 2">
    <name type="scientific">Trifolium medium</name>
    <dbReference type="NCBI Taxonomy" id="97028"/>
    <lineage>
        <taxon>Eukaryota</taxon>
        <taxon>Viridiplantae</taxon>
        <taxon>Streptophyta</taxon>
        <taxon>Embryophyta</taxon>
        <taxon>Tracheophyta</taxon>
        <taxon>Spermatophyta</taxon>
        <taxon>Magnoliopsida</taxon>
        <taxon>eudicotyledons</taxon>
        <taxon>Gunneridae</taxon>
        <taxon>Pentapetalae</taxon>
        <taxon>rosids</taxon>
        <taxon>fabids</taxon>
        <taxon>Fabales</taxon>
        <taxon>Fabaceae</taxon>
        <taxon>Papilionoideae</taxon>
        <taxon>50 kb inversion clade</taxon>
        <taxon>NPAAA clade</taxon>
        <taxon>Hologalegina</taxon>
        <taxon>IRL clade</taxon>
        <taxon>Trifolieae</taxon>
        <taxon>Trifolium</taxon>
    </lineage>
</organism>
<feature type="non-terminal residue" evidence="1">
    <location>
        <position position="70"/>
    </location>
</feature>
<dbReference type="Proteomes" id="UP000265520">
    <property type="component" value="Unassembled WGS sequence"/>
</dbReference>
<protein>
    <submittedName>
        <fullName evidence="1">Uncharacterized protein</fullName>
    </submittedName>
</protein>
<sequence>MIADVPFIHSVEEVEDCHKKVVDKNLASIEGEYTAVKEKPSKEMEDLKASHKSDLAKLKKDYDDQLGKIK</sequence>